<protein>
    <submittedName>
        <fullName evidence="1">Uncharacterized protein</fullName>
    </submittedName>
</protein>
<name>F2PP91_TRIEC</name>
<keyword evidence="2" id="KW-1185">Reference proteome</keyword>
<dbReference type="EMBL" id="DS995729">
    <property type="protein sequence ID" value="EGE03709.1"/>
    <property type="molecule type" value="Genomic_DNA"/>
</dbReference>
<dbReference type="HOGENOM" id="CLU_2172848_0_0_1"/>
<dbReference type="Proteomes" id="UP000009169">
    <property type="component" value="Unassembled WGS sequence"/>
</dbReference>
<evidence type="ECO:0000313" key="2">
    <source>
        <dbReference type="Proteomes" id="UP000009169"/>
    </source>
</evidence>
<dbReference type="AlphaFoldDB" id="F2PP91"/>
<gene>
    <name evidence="1" type="ORF">TEQG_02741</name>
</gene>
<reference evidence="2" key="1">
    <citation type="journal article" date="2012" name="MBio">
        <title>Comparative genome analysis of Trichophyton rubrum and related dermatophytes reveals candidate genes involved in infection.</title>
        <authorList>
            <person name="Martinez D.A."/>
            <person name="Oliver B.G."/>
            <person name="Graeser Y."/>
            <person name="Goldberg J.M."/>
            <person name="Li W."/>
            <person name="Martinez-Rossi N.M."/>
            <person name="Monod M."/>
            <person name="Shelest E."/>
            <person name="Barton R.C."/>
            <person name="Birch E."/>
            <person name="Brakhage A.A."/>
            <person name="Chen Z."/>
            <person name="Gurr S.J."/>
            <person name="Heiman D."/>
            <person name="Heitman J."/>
            <person name="Kosti I."/>
            <person name="Rossi A."/>
            <person name="Saif S."/>
            <person name="Samalova M."/>
            <person name="Saunders C.W."/>
            <person name="Shea T."/>
            <person name="Summerbell R.C."/>
            <person name="Xu J."/>
            <person name="Young S."/>
            <person name="Zeng Q."/>
            <person name="Birren B.W."/>
            <person name="Cuomo C.A."/>
            <person name="White T.C."/>
        </authorList>
    </citation>
    <scope>NUCLEOTIDE SEQUENCE [LARGE SCALE GENOMIC DNA]</scope>
    <source>
        <strain evidence="2">ATCC MYA-4606 / CBS 127.97</strain>
    </source>
</reference>
<proteinExistence type="predicted"/>
<evidence type="ECO:0000313" key="1">
    <source>
        <dbReference type="EMBL" id="EGE03709.1"/>
    </source>
</evidence>
<accession>F2PP91</accession>
<dbReference type="VEuPathDB" id="FungiDB:TEQG_02741"/>
<sequence length="110" mass="12426">MMIMMIMEYYQLSKSGKALSNDFASIPRTLGYAVVGEGSVIGITAQSTPQHHLPCLRLEQGYYKALTRHFLPTASFLIDIKNLTLLSTIFRWEKGRRTKHSKWAATFTAA</sequence>
<organism evidence="1 2">
    <name type="scientific">Trichophyton equinum (strain ATCC MYA-4606 / CBS 127.97)</name>
    <name type="common">Horse ringworm fungus</name>
    <dbReference type="NCBI Taxonomy" id="559882"/>
    <lineage>
        <taxon>Eukaryota</taxon>
        <taxon>Fungi</taxon>
        <taxon>Dikarya</taxon>
        <taxon>Ascomycota</taxon>
        <taxon>Pezizomycotina</taxon>
        <taxon>Eurotiomycetes</taxon>
        <taxon>Eurotiomycetidae</taxon>
        <taxon>Onygenales</taxon>
        <taxon>Arthrodermataceae</taxon>
        <taxon>Trichophyton</taxon>
    </lineage>
</organism>